<comment type="caution">
    <text evidence="1">The sequence shown here is derived from an EMBL/GenBank/DDBJ whole genome shotgun (WGS) entry which is preliminary data.</text>
</comment>
<dbReference type="Proteomes" id="UP001055879">
    <property type="component" value="Linkage Group LG01"/>
</dbReference>
<keyword evidence="2" id="KW-1185">Reference proteome</keyword>
<organism evidence="1 2">
    <name type="scientific">Arctium lappa</name>
    <name type="common">Greater burdock</name>
    <name type="synonym">Lappa major</name>
    <dbReference type="NCBI Taxonomy" id="4217"/>
    <lineage>
        <taxon>Eukaryota</taxon>
        <taxon>Viridiplantae</taxon>
        <taxon>Streptophyta</taxon>
        <taxon>Embryophyta</taxon>
        <taxon>Tracheophyta</taxon>
        <taxon>Spermatophyta</taxon>
        <taxon>Magnoliopsida</taxon>
        <taxon>eudicotyledons</taxon>
        <taxon>Gunneridae</taxon>
        <taxon>Pentapetalae</taxon>
        <taxon>asterids</taxon>
        <taxon>campanulids</taxon>
        <taxon>Asterales</taxon>
        <taxon>Asteraceae</taxon>
        <taxon>Carduoideae</taxon>
        <taxon>Cardueae</taxon>
        <taxon>Arctiinae</taxon>
        <taxon>Arctium</taxon>
    </lineage>
</organism>
<reference evidence="1 2" key="2">
    <citation type="journal article" date="2022" name="Mol. Ecol. Resour.">
        <title>The genomes of chicory, endive, great burdock and yacon provide insights into Asteraceae paleo-polyploidization history and plant inulin production.</title>
        <authorList>
            <person name="Fan W."/>
            <person name="Wang S."/>
            <person name="Wang H."/>
            <person name="Wang A."/>
            <person name="Jiang F."/>
            <person name="Liu H."/>
            <person name="Zhao H."/>
            <person name="Xu D."/>
            <person name="Zhang Y."/>
        </authorList>
    </citation>
    <scope>NUCLEOTIDE SEQUENCE [LARGE SCALE GENOMIC DNA]</scope>
    <source>
        <strain evidence="2">cv. Niubang</strain>
    </source>
</reference>
<name>A0ACB9FK85_ARCLA</name>
<dbReference type="EMBL" id="CM042047">
    <property type="protein sequence ID" value="KAI3771514.1"/>
    <property type="molecule type" value="Genomic_DNA"/>
</dbReference>
<gene>
    <name evidence="1" type="ORF">L6452_02679</name>
</gene>
<reference evidence="2" key="1">
    <citation type="journal article" date="2022" name="Mol. Ecol. Resour.">
        <title>The genomes of chicory, endive, great burdock and yacon provide insights into Asteraceae palaeo-polyploidization history and plant inulin production.</title>
        <authorList>
            <person name="Fan W."/>
            <person name="Wang S."/>
            <person name="Wang H."/>
            <person name="Wang A."/>
            <person name="Jiang F."/>
            <person name="Liu H."/>
            <person name="Zhao H."/>
            <person name="Xu D."/>
            <person name="Zhang Y."/>
        </authorList>
    </citation>
    <scope>NUCLEOTIDE SEQUENCE [LARGE SCALE GENOMIC DNA]</scope>
    <source>
        <strain evidence="2">cv. Niubang</strain>
    </source>
</reference>
<evidence type="ECO:0000313" key="2">
    <source>
        <dbReference type="Proteomes" id="UP001055879"/>
    </source>
</evidence>
<proteinExistence type="predicted"/>
<sequence length="548" mass="62046">MSSFIGKKGGGVMPGISSVKVAGHNRGWEKPHGTRLAIVSTTVTSVTIAWHSRSDDTNWCLERATLAATVTLVTVVWHSRCRGFEISFHIYFLGAKKRWSSREIGVAGAMVSATYLSIPSSSTFDSPYFSRKIPRFSSNNLFRCRPITQSLSIEEDDGSPDRFLQNNSIADYMRFKKGDSGELQTALVSYRKKFPWSLLQPFLQVDLVSTIHIADKEYFTTLQKKLESYDCVLYEMVASRESLENRRYPLAVRKLAKSQSRGFNIIGFIQRQMARVLMLDFQLDCLDYEPDNWYHADLDFETFKLLQLEKGESFFTFARDMTLRSTKALVQATSIPEELGPWRSKLLWASRVLPMPLVGLFFISSLCADVGNEPADYPEIEALSRLDFGAAMKVFLAKRLTSDFTQVTTDVEEKSVIIGERNRAATEALERAINKGHNKIAILYGGGHMPDLGRRLKDEFDLAPSRVQWVTAWSIKNRNLASNSLPFLKKLAEVSGWPLNRYQTLALLIFSSVLALDLWFWELFFGTTVEFVTQVVADAVQFVDKANL</sequence>
<evidence type="ECO:0000313" key="1">
    <source>
        <dbReference type="EMBL" id="KAI3771514.1"/>
    </source>
</evidence>
<accession>A0ACB9FK85</accession>
<protein>
    <submittedName>
        <fullName evidence="1">Uncharacterized protein</fullName>
    </submittedName>
</protein>